<dbReference type="STRING" id="1123357.SAMN02745244_00201"/>
<name>A0A1M6AHQ6_9ACTN</name>
<dbReference type="InterPro" id="IPR008972">
    <property type="entry name" value="Cupredoxin"/>
</dbReference>
<evidence type="ECO:0000313" key="3">
    <source>
        <dbReference type="Proteomes" id="UP000184512"/>
    </source>
</evidence>
<sequence length="112" mass="11805">MMKPAARLLLLLIATIGLVGCGGATSAPPQTIDLVVTDPPAPTLSVEVPLGAEVTLRITTPTDDRAHVHGYEIEEDLPAGQATDIVFTADMSGTYEVESHITDAVWLNLVVK</sequence>
<keyword evidence="3" id="KW-1185">Reference proteome</keyword>
<dbReference type="EMBL" id="FQZG01000004">
    <property type="protein sequence ID" value="SHI36015.1"/>
    <property type="molecule type" value="Genomic_DNA"/>
</dbReference>
<dbReference type="PROSITE" id="PS51257">
    <property type="entry name" value="PROKAR_LIPOPROTEIN"/>
    <property type="match status" value="1"/>
</dbReference>
<proteinExistence type="predicted"/>
<dbReference type="OrthoDB" id="6717945at2"/>
<feature type="chain" id="PRO_5012545105" description="EfeO-type cupredoxin-like domain-containing protein" evidence="1">
    <location>
        <begin position="27"/>
        <end position="112"/>
    </location>
</feature>
<evidence type="ECO:0000313" key="2">
    <source>
        <dbReference type="EMBL" id="SHI36015.1"/>
    </source>
</evidence>
<accession>A0A1M6AHQ6</accession>
<keyword evidence="1" id="KW-0732">Signal</keyword>
<dbReference type="Proteomes" id="UP000184512">
    <property type="component" value="Unassembled WGS sequence"/>
</dbReference>
<protein>
    <recommendedName>
        <fullName evidence="4">EfeO-type cupredoxin-like domain-containing protein</fullName>
    </recommendedName>
</protein>
<evidence type="ECO:0008006" key="4">
    <source>
        <dbReference type="Google" id="ProtNLM"/>
    </source>
</evidence>
<dbReference type="AlphaFoldDB" id="A0A1M6AHQ6"/>
<organism evidence="2 3">
    <name type="scientific">Tessaracoccus bendigoensis DSM 12906</name>
    <dbReference type="NCBI Taxonomy" id="1123357"/>
    <lineage>
        <taxon>Bacteria</taxon>
        <taxon>Bacillati</taxon>
        <taxon>Actinomycetota</taxon>
        <taxon>Actinomycetes</taxon>
        <taxon>Propionibacteriales</taxon>
        <taxon>Propionibacteriaceae</taxon>
        <taxon>Tessaracoccus</taxon>
    </lineage>
</organism>
<dbReference type="RefSeq" id="WP_073185572.1">
    <property type="nucleotide sequence ID" value="NZ_FQZG01000004.1"/>
</dbReference>
<evidence type="ECO:0000256" key="1">
    <source>
        <dbReference type="SAM" id="SignalP"/>
    </source>
</evidence>
<gene>
    <name evidence="2" type="ORF">SAMN02745244_00201</name>
</gene>
<feature type="signal peptide" evidence="1">
    <location>
        <begin position="1"/>
        <end position="26"/>
    </location>
</feature>
<reference evidence="2 3" key="1">
    <citation type="submission" date="2016-11" db="EMBL/GenBank/DDBJ databases">
        <authorList>
            <person name="Jaros S."/>
            <person name="Januszkiewicz K."/>
            <person name="Wedrychowicz H."/>
        </authorList>
    </citation>
    <scope>NUCLEOTIDE SEQUENCE [LARGE SCALE GENOMIC DNA]</scope>
    <source>
        <strain evidence="2 3">DSM 12906</strain>
    </source>
</reference>
<dbReference type="SUPFAM" id="SSF49503">
    <property type="entry name" value="Cupredoxins"/>
    <property type="match status" value="1"/>
</dbReference>
<dbReference type="Gene3D" id="2.60.40.420">
    <property type="entry name" value="Cupredoxins - blue copper proteins"/>
    <property type="match status" value="1"/>
</dbReference>